<dbReference type="AlphaFoldDB" id="A0A8J8NUT4"/>
<keyword evidence="1 7" id="KW-0723">Serine/threonine-protein kinase</keyword>
<dbReference type="OrthoDB" id="298008at2759"/>
<name>A0A8J8NUT4_HALGN</name>
<evidence type="ECO:0000256" key="6">
    <source>
        <dbReference type="PROSITE-ProRule" id="PRU10141"/>
    </source>
</evidence>
<evidence type="ECO:0000259" key="8">
    <source>
        <dbReference type="PROSITE" id="PS50011"/>
    </source>
</evidence>
<protein>
    <recommendedName>
        <fullName evidence="8">Protein kinase domain-containing protein</fullName>
    </recommendedName>
</protein>
<dbReference type="PROSITE" id="PS00108">
    <property type="entry name" value="PROTEIN_KINASE_ST"/>
    <property type="match status" value="1"/>
</dbReference>
<keyword evidence="5 6" id="KW-0067">ATP-binding</keyword>
<accession>A0A8J8NUT4</accession>
<keyword evidence="2" id="KW-0808">Transferase</keyword>
<dbReference type="SUPFAM" id="SSF56112">
    <property type="entry name" value="Protein kinase-like (PK-like)"/>
    <property type="match status" value="1"/>
</dbReference>
<dbReference type="InterPro" id="IPR008271">
    <property type="entry name" value="Ser/Thr_kinase_AS"/>
</dbReference>
<sequence>MEDSILKPVNGKYKQLKILGQGTYGVVWRVQNTDDGQQYAMKIEKKQNDEVNRQFSYQQFVNEIEFLKLNEHPYIIKYIESFSYYDKKQDFIARCIVYELADPQNLFEIVKSSEKGIPEDLALTWFTQICLALSYLHERGLMHRDIKPRNILLVREEDQLVAKIADFGTIKEDYDGQENTVIIGTSKYQPPERVGQNYSGKADVWALGIILYIMLTKQHPFPGADRDDQSIPQMCIAITKQFATHSDECLNKN</sequence>
<evidence type="ECO:0000256" key="2">
    <source>
        <dbReference type="ARBA" id="ARBA00022679"/>
    </source>
</evidence>
<dbReference type="InterPro" id="IPR011009">
    <property type="entry name" value="Kinase-like_dom_sf"/>
</dbReference>
<dbReference type="PROSITE" id="PS00107">
    <property type="entry name" value="PROTEIN_KINASE_ATP"/>
    <property type="match status" value="1"/>
</dbReference>
<dbReference type="GO" id="GO:0004674">
    <property type="term" value="F:protein serine/threonine kinase activity"/>
    <property type="evidence" value="ECO:0007669"/>
    <property type="project" value="UniProtKB-KW"/>
</dbReference>
<organism evidence="9 10">
    <name type="scientific">Halteria grandinella</name>
    <dbReference type="NCBI Taxonomy" id="5974"/>
    <lineage>
        <taxon>Eukaryota</taxon>
        <taxon>Sar</taxon>
        <taxon>Alveolata</taxon>
        <taxon>Ciliophora</taxon>
        <taxon>Intramacronucleata</taxon>
        <taxon>Spirotrichea</taxon>
        <taxon>Stichotrichia</taxon>
        <taxon>Sporadotrichida</taxon>
        <taxon>Halteriidae</taxon>
        <taxon>Halteria</taxon>
    </lineage>
</organism>
<evidence type="ECO:0000256" key="3">
    <source>
        <dbReference type="ARBA" id="ARBA00022741"/>
    </source>
</evidence>
<reference evidence="9" key="1">
    <citation type="submission" date="2019-06" db="EMBL/GenBank/DDBJ databases">
        <authorList>
            <person name="Zheng W."/>
        </authorList>
    </citation>
    <scope>NUCLEOTIDE SEQUENCE</scope>
    <source>
        <strain evidence="9">QDHG01</strain>
    </source>
</reference>
<keyword evidence="10" id="KW-1185">Reference proteome</keyword>
<dbReference type="InterPro" id="IPR000719">
    <property type="entry name" value="Prot_kinase_dom"/>
</dbReference>
<keyword evidence="4" id="KW-0418">Kinase</keyword>
<dbReference type="InterPro" id="IPR017441">
    <property type="entry name" value="Protein_kinase_ATP_BS"/>
</dbReference>
<keyword evidence="3 6" id="KW-0547">Nucleotide-binding</keyword>
<evidence type="ECO:0000313" key="9">
    <source>
        <dbReference type="EMBL" id="TNV81538.1"/>
    </source>
</evidence>
<feature type="domain" description="Protein kinase" evidence="8">
    <location>
        <begin position="13"/>
        <end position="253"/>
    </location>
</feature>
<dbReference type="EMBL" id="RRYP01006026">
    <property type="protein sequence ID" value="TNV81538.1"/>
    <property type="molecule type" value="Genomic_DNA"/>
</dbReference>
<comment type="caution">
    <text evidence="9">The sequence shown here is derived from an EMBL/GenBank/DDBJ whole genome shotgun (WGS) entry which is preliminary data.</text>
</comment>
<feature type="binding site" evidence="6">
    <location>
        <position position="42"/>
    </location>
    <ligand>
        <name>ATP</name>
        <dbReference type="ChEBI" id="CHEBI:30616"/>
    </ligand>
</feature>
<dbReference type="Proteomes" id="UP000785679">
    <property type="component" value="Unassembled WGS sequence"/>
</dbReference>
<dbReference type="GO" id="GO:0005634">
    <property type="term" value="C:nucleus"/>
    <property type="evidence" value="ECO:0007669"/>
    <property type="project" value="TreeGrafter"/>
</dbReference>
<evidence type="ECO:0000256" key="7">
    <source>
        <dbReference type="RuleBase" id="RU000304"/>
    </source>
</evidence>
<dbReference type="SMART" id="SM00220">
    <property type="entry name" value="S_TKc"/>
    <property type="match status" value="1"/>
</dbReference>
<comment type="similarity">
    <text evidence="7">Belongs to the protein kinase superfamily.</text>
</comment>
<evidence type="ECO:0000313" key="10">
    <source>
        <dbReference type="Proteomes" id="UP000785679"/>
    </source>
</evidence>
<evidence type="ECO:0000256" key="4">
    <source>
        <dbReference type="ARBA" id="ARBA00022777"/>
    </source>
</evidence>
<dbReference type="PANTHER" id="PTHR24345:SF0">
    <property type="entry name" value="CELL CYCLE SERINE_THREONINE-PROTEIN KINASE CDC5_MSD2"/>
    <property type="match status" value="1"/>
</dbReference>
<evidence type="ECO:0000256" key="5">
    <source>
        <dbReference type="ARBA" id="ARBA00022840"/>
    </source>
</evidence>
<dbReference type="PANTHER" id="PTHR24345">
    <property type="entry name" value="SERINE/THREONINE-PROTEIN KINASE PLK"/>
    <property type="match status" value="1"/>
</dbReference>
<gene>
    <name evidence="9" type="ORF">FGO68_gene16140</name>
</gene>
<dbReference type="Pfam" id="PF00069">
    <property type="entry name" value="Pkinase"/>
    <property type="match status" value="1"/>
</dbReference>
<proteinExistence type="inferred from homology"/>
<dbReference type="GO" id="GO:0005524">
    <property type="term" value="F:ATP binding"/>
    <property type="evidence" value="ECO:0007669"/>
    <property type="project" value="UniProtKB-UniRule"/>
</dbReference>
<evidence type="ECO:0000256" key="1">
    <source>
        <dbReference type="ARBA" id="ARBA00022527"/>
    </source>
</evidence>
<dbReference type="PROSITE" id="PS50011">
    <property type="entry name" value="PROTEIN_KINASE_DOM"/>
    <property type="match status" value="1"/>
</dbReference>
<dbReference type="Gene3D" id="1.10.510.10">
    <property type="entry name" value="Transferase(Phosphotransferase) domain 1"/>
    <property type="match status" value="1"/>
</dbReference>